<evidence type="ECO:0000259" key="2">
    <source>
        <dbReference type="PROSITE" id="PS50172"/>
    </source>
</evidence>
<dbReference type="Gene3D" id="3.40.50.10190">
    <property type="entry name" value="BRCT domain"/>
    <property type="match status" value="1"/>
</dbReference>
<dbReference type="GO" id="GO:0003887">
    <property type="term" value="F:DNA-directed DNA polymerase activity"/>
    <property type="evidence" value="ECO:0007669"/>
    <property type="project" value="TreeGrafter"/>
</dbReference>
<dbReference type="PANTHER" id="PTHR45990">
    <property type="entry name" value="DNA REPAIR PROTEIN REV1"/>
    <property type="match status" value="1"/>
</dbReference>
<comment type="caution">
    <text evidence="3">The sequence shown here is derived from an EMBL/GenBank/DDBJ whole genome shotgun (WGS) entry which is preliminary data.</text>
</comment>
<dbReference type="InterPro" id="IPR036420">
    <property type="entry name" value="BRCT_dom_sf"/>
</dbReference>
<feature type="domain" description="BRCT" evidence="2">
    <location>
        <begin position="181"/>
        <end position="293"/>
    </location>
</feature>
<evidence type="ECO:0000313" key="4">
    <source>
        <dbReference type="Proteomes" id="UP001201262"/>
    </source>
</evidence>
<evidence type="ECO:0000313" key="3">
    <source>
        <dbReference type="EMBL" id="KAH8695951.1"/>
    </source>
</evidence>
<dbReference type="InterPro" id="IPR001357">
    <property type="entry name" value="BRCT_dom"/>
</dbReference>
<feature type="compositionally biased region" description="Polar residues" evidence="1">
    <location>
        <begin position="20"/>
        <end position="40"/>
    </location>
</feature>
<feature type="region of interest" description="Disordered" evidence="1">
    <location>
        <begin position="127"/>
        <end position="161"/>
    </location>
</feature>
<keyword evidence="4" id="KW-1185">Reference proteome</keyword>
<name>A0AAD4KSU7_9EURO</name>
<dbReference type="AlphaFoldDB" id="A0AAD4KSU7"/>
<dbReference type="Proteomes" id="UP001201262">
    <property type="component" value="Unassembled WGS sequence"/>
</dbReference>
<protein>
    <recommendedName>
        <fullName evidence="2">BRCT domain-containing protein</fullName>
    </recommendedName>
</protein>
<feature type="compositionally biased region" description="Gly residues" evidence="1">
    <location>
        <begin position="296"/>
        <end position="309"/>
    </location>
</feature>
<organism evidence="3 4">
    <name type="scientific">Talaromyces proteolyticus</name>
    <dbReference type="NCBI Taxonomy" id="1131652"/>
    <lineage>
        <taxon>Eukaryota</taxon>
        <taxon>Fungi</taxon>
        <taxon>Dikarya</taxon>
        <taxon>Ascomycota</taxon>
        <taxon>Pezizomycotina</taxon>
        <taxon>Eurotiomycetes</taxon>
        <taxon>Eurotiomycetidae</taxon>
        <taxon>Eurotiales</taxon>
        <taxon>Trichocomaceae</taxon>
        <taxon>Talaromyces</taxon>
        <taxon>Talaromyces sect. Bacilispori</taxon>
    </lineage>
</organism>
<feature type="compositionally biased region" description="Basic and acidic residues" evidence="1">
    <location>
        <begin position="1"/>
        <end position="11"/>
    </location>
</feature>
<proteinExistence type="predicted"/>
<evidence type="ECO:0000256" key="1">
    <source>
        <dbReference type="SAM" id="MobiDB-lite"/>
    </source>
</evidence>
<accession>A0AAD4KSU7</accession>
<dbReference type="GeneID" id="70249353"/>
<dbReference type="GO" id="GO:0070987">
    <property type="term" value="P:error-free translesion synthesis"/>
    <property type="evidence" value="ECO:0007669"/>
    <property type="project" value="TreeGrafter"/>
</dbReference>
<feature type="region of interest" description="Disordered" evidence="1">
    <location>
        <begin position="293"/>
        <end position="313"/>
    </location>
</feature>
<dbReference type="EMBL" id="JAJTJA010000007">
    <property type="protein sequence ID" value="KAH8695951.1"/>
    <property type="molecule type" value="Genomic_DNA"/>
</dbReference>
<dbReference type="GO" id="GO:0005634">
    <property type="term" value="C:nucleus"/>
    <property type="evidence" value="ECO:0007669"/>
    <property type="project" value="TreeGrafter"/>
</dbReference>
<feature type="region of interest" description="Disordered" evidence="1">
    <location>
        <begin position="1"/>
        <end position="40"/>
    </location>
</feature>
<dbReference type="RefSeq" id="XP_046070889.1">
    <property type="nucleotide sequence ID" value="XM_046219066.1"/>
</dbReference>
<dbReference type="SUPFAM" id="SSF52113">
    <property type="entry name" value="BRCT domain"/>
    <property type="match status" value="1"/>
</dbReference>
<sequence>MAQKANTERTLRNCQIFDPWNTSSTGHQRADNPYSNTTDWQTTRREKLARQFRGVDDGVVTVMNMYFDPAEDTHGAAGGSVEEAGGNGRGEWQWISAEEARRYERRNELGTADIRQYMGGVNKSASMCSSSTTAEMGKKVSSSSSNTAEKPPGNKQLITTTSDRTKLVYSTSAPIKAKEKRTQGIFHSLTFFINGSTYPLISDHKLRQLVAEQDGAIALSLARRSVTHVIIAMPPNSSAKCRSVGGGGLAALKLEKEIRLTKGGGKGIRFVGVEWIIESVKAGKRLPEARFAVPGENGGGKNDSGGSHGLVGASSGQRSVYGMFKVAS</sequence>
<dbReference type="PANTHER" id="PTHR45990:SF1">
    <property type="entry name" value="DNA REPAIR PROTEIN REV1"/>
    <property type="match status" value="1"/>
</dbReference>
<dbReference type="GO" id="GO:0017125">
    <property type="term" value="F:deoxycytidyl transferase activity"/>
    <property type="evidence" value="ECO:0007669"/>
    <property type="project" value="TreeGrafter"/>
</dbReference>
<dbReference type="GO" id="GO:0042276">
    <property type="term" value="P:error-prone translesion synthesis"/>
    <property type="evidence" value="ECO:0007669"/>
    <property type="project" value="TreeGrafter"/>
</dbReference>
<gene>
    <name evidence="3" type="ORF">BGW36DRAFT_407934</name>
</gene>
<feature type="compositionally biased region" description="Polar residues" evidence="1">
    <location>
        <begin position="127"/>
        <end position="148"/>
    </location>
</feature>
<dbReference type="PROSITE" id="PS50172">
    <property type="entry name" value="BRCT"/>
    <property type="match status" value="1"/>
</dbReference>
<reference evidence="3" key="1">
    <citation type="submission" date="2021-12" db="EMBL/GenBank/DDBJ databases">
        <title>Convergent genome expansion in fungi linked to evolution of root-endophyte symbiosis.</title>
        <authorList>
            <consortium name="DOE Joint Genome Institute"/>
            <person name="Ke Y.-H."/>
            <person name="Bonito G."/>
            <person name="Liao H.-L."/>
            <person name="Looney B."/>
            <person name="Rojas-Flechas A."/>
            <person name="Nash J."/>
            <person name="Hameed K."/>
            <person name="Schadt C."/>
            <person name="Martin F."/>
            <person name="Crous P.W."/>
            <person name="Miettinen O."/>
            <person name="Magnuson J.K."/>
            <person name="Labbe J."/>
            <person name="Jacobson D."/>
            <person name="Doktycz M.J."/>
            <person name="Veneault-Fourrey C."/>
            <person name="Kuo A."/>
            <person name="Mondo S."/>
            <person name="Calhoun S."/>
            <person name="Riley R."/>
            <person name="Ohm R."/>
            <person name="LaButti K."/>
            <person name="Andreopoulos B."/>
            <person name="Pangilinan J."/>
            <person name="Nolan M."/>
            <person name="Tritt A."/>
            <person name="Clum A."/>
            <person name="Lipzen A."/>
            <person name="Daum C."/>
            <person name="Barry K."/>
            <person name="Grigoriev I.V."/>
            <person name="Vilgalys R."/>
        </authorList>
    </citation>
    <scope>NUCLEOTIDE SEQUENCE</scope>
    <source>
        <strain evidence="3">PMI_201</strain>
    </source>
</reference>